<dbReference type="InterPro" id="IPR029064">
    <property type="entry name" value="Ribosomal_eL30-like_sf"/>
</dbReference>
<sequence>MTFNTIPVPSSTVSWVCTVCRSSSWSQLQRRLFSLCGSIIPLKTTSTEPRASRASRSLDLQTSRPLDHIHRTHSSRPLDLIHRTHRSNMQSSGKSLKEALLLARSEERLTAGVYESAKIMTE</sequence>
<comment type="caution">
    <text evidence="1">The sequence shown here is derived from an EMBL/GenBank/DDBJ whole genome shotgun (WGS) entry which is preliminary data.</text>
</comment>
<proteinExistence type="predicted"/>
<name>A0A4Z2EP94_9TELE</name>
<dbReference type="AlphaFoldDB" id="A0A4Z2EP94"/>
<dbReference type="EMBL" id="SRLO01004141">
    <property type="protein sequence ID" value="TNN30767.1"/>
    <property type="molecule type" value="Genomic_DNA"/>
</dbReference>
<protein>
    <submittedName>
        <fullName evidence="1">Uncharacterized protein</fullName>
    </submittedName>
</protein>
<organism evidence="1 2">
    <name type="scientific">Liparis tanakae</name>
    <name type="common">Tanaka's snailfish</name>
    <dbReference type="NCBI Taxonomy" id="230148"/>
    <lineage>
        <taxon>Eukaryota</taxon>
        <taxon>Metazoa</taxon>
        <taxon>Chordata</taxon>
        <taxon>Craniata</taxon>
        <taxon>Vertebrata</taxon>
        <taxon>Euteleostomi</taxon>
        <taxon>Actinopterygii</taxon>
        <taxon>Neopterygii</taxon>
        <taxon>Teleostei</taxon>
        <taxon>Neoteleostei</taxon>
        <taxon>Acanthomorphata</taxon>
        <taxon>Eupercaria</taxon>
        <taxon>Perciformes</taxon>
        <taxon>Cottioidei</taxon>
        <taxon>Cottales</taxon>
        <taxon>Liparidae</taxon>
        <taxon>Liparis</taxon>
    </lineage>
</organism>
<evidence type="ECO:0000313" key="2">
    <source>
        <dbReference type="Proteomes" id="UP000314294"/>
    </source>
</evidence>
<dbReference type="Gene3D" id="3.30.1330.30">
    <property type="match status" value="1"/>
</dbReference>
<reference evidence="1 2" key="1">
    <citation type="submission" date="2019-03" db="EMBL/GenBank/DDBJ databases">
        <title>First draft genome of Liparis tanakae, snailfish: a comprehensive survey of snailfish specific genes.</title>
        <authorList>
            <person name="Kim W."/>
            <person name="Song I."/>
            <person name="Jeong J.-H."/>
            <person name="Kim D."/>
            <person name="Kim S."/>
            <person name="Ryu S."/>
            <person name="Song J.Y."/>
            <person name="Lee S.K."/>
        </authorList>
    </citation>
    <scope>NUCLEOTIDE SEQUENCE [LARGE SCALE GENOMIC DNA]</scope>
    <source>
        <tissue evidence="1">Muscle</tissue>
    </source>
</reference>
<keyword evidence="2" id="KW-1185">Reference proteome</keyword>
<evidence type="ECO:0000313" key="1">
    <source>
        <dbReference type="EMBL" id="TNN30767.1"/>
    </source>
</evidence>
<accession>A0A4Z2EP94</accession>
<gene>
    <name evidence="1" type="ORF">EYF80_059079</name>
</gene>
<dbReference type="Proteomes" id="UP000314294">
    <property type="component" value="Unassembled WGS sequence"/>
</dbReference>